<evidence type="ECO:0000313" key="3">
    <source>
        <dbReference type="Proteomes" id="UP001168528"/>
    </source>
</evidence>
<dbReference type="RefSeq" id="WP_302042657.1">
    <property type="nucleotide sequence ID" value="NZ_JAUKPO010000106.1"/>
</dbReference>
<keyword evidence="3" id="KW-1185">Reference proteome</keyword>
<dbReference type="Proteomes" id="UP001168528">
    <property type="component" value="Unassembled WGS sequence"/>
</dbReference>
<gene>
    <name evidence="2" type="ORF">Q0590_36675</name>
</gene>
<feature type="compositionally biased region" description="Polar residues" evidence="1">
    <location>
        <begin position="15"/>
        <end position="30"/>
    </location>
</feature>
<proteinExistence type="predicted"/>
<sequence>MRLDCQPQEDKNEQVKTNYKQKGRSPNISFDRQPALPQLRAIPQWDWYEGSHATLGVIRIIS</sequence>
<feature type="region of interest" description="Disordered" evidence="1">
    <location>
        <begin position="1"/>
        <end position="32"/>
    </location>
</feature>
<feature type="compositionally biased region" description="Basic and acidic residues" evidence="1">
    <location>
        <begin position="1"/>
        <end position="14"/>
    </location>
</feature>
<evidence type="ECO:0000313" key="2">
    <source>
        <dbReference type="EMBL" id="MDO1451862.1"/>
    </source>
</evidence>
<evidence type="ECO:0000256" key="1">
    <source>
        <dbReference type="SAM" id="MobiDB-lite"/>
    </source>
</evidence>
<name>A0ABT8RIC4_9BACT</name>
<comment type="caution">
    <text evidence="2">The sequence shown here is derived from an EMBL/GenBank/DDBJ whole genome shotgun (WGS) entry which is preliminary data.</text>
</comment>
<dbReference type="EMBL" id="JAUKPO010000106">
    <property type="protein sequence ID" value="MDO1451862.1"/>
    <property type="molecule type" value="Genomic_DNA"/>
</dbReference>
<reference evidence="2" key="1">
    <citation type="submission" date="2023-07" db="EMBL/GenBank/DDBJ databases">
        <title>The genome sequence of Rhodocytophaga aerolata KACC 12507.</title>
        <authorList>
            <person name="Zhang X."/>
        </authorList>
    </citation>
    <scope>NUCLEOTIDE SEQUENCE</scope>
    <source>
        <strain evidence="2">KACC 12507</strain>
    </source>
</reference>
<accession>A0ABT8RIC4</accession>
<protein>
    <submittedName>
        <fullName evidence="2">Uncharacterized protein</fullName>
    </submittedName>
</protein>
<organism evidence="2 3">
    <name type="scientific">Rhodocytophaga aerolata</name>
    <dbReference type="NCBI Taxonomy" id="455078"/>
    <lineage>
        <taxon>Bacteria</taxon>
        <taxon>Pseudomonadati</taxon>
        <taxon>Bacteroidota</taxon>
        <taxon>Cytophagia</taxon>
        <taxon>Cytophagales</taxon>
        <taxon>Rhodocytophagaceae</taxon>
        <taxon>Rhodocytophaga</taxon>
    </lineage>
</organism>